<evidence type="ECO:0000256" key="2">
    <source>
        <dbReference type="ARBA" id="ARBA00023015"/>
    </source>
</evidence>
<accession>A0A6A6MCP2</accession>
<keyword evidence="8" id="KW-1185">Reference proteome</keyword>
<dbReference type="Gene3D" id="2.40.330.10">
    <property type="entry name" value="DNA-binding pseudobarrel domain"/>
    <property type="match status" value="1"/>
</dbReference>
<evidence type="ECO:0000256" key="1">
    <source>
        <dbReference type="ARBA" id="ARBA00004123"/>
    </source>
</evidence>
<evidence type="ECO:0000256" key="3">
    <source>
        <dbReference type="ARBA" id="ARBA00023125"/>
    </source>
</evidence>
<dbReference type="Pfam" id="PF06916">
    <property type="entry name" value="FAM210A-B_dom"/>
    <property type="match status" value="1"/>
</dbReference>
<keyword evidence="4" id="KW-0804">Transcription</keyword>
<dbReference type="GO" id="GO:0005634">
    <property type="term" value="C:nucleus"/>
    <property type="evidence" value="ECO:0007669"/>
    <property type="project" value="UniProtKB-SubCell"/>
</dbReference>
<protein>
    <recommendedName>
        <fullName evidence="6">DUF1279 domain-containing protein</fullName>
    </recommendedName>
</protein>
<dbReference type="InterPro" id="IPR012337">
    <property type="entry name" value="RNaseH-like_sf"/>
</dbReference>
<evidence type="ECO:0000256" key="4">
    <source>
        <dbReference type="ARBA" id="ARBA00023163"/>
    </source>
</evidence>
<name>A0A6A6MCP2_HEVBR</name>
<dbReference type="SUPFAM" id="SSF53098">
    <property type="entry name" value="Ribonuclease H-like"/>
    <property type="match status" value="1"/>
</dbReference>
<dbReference type="PANTHER" id="PTHR10797">
    <property type="entry name" value="CCR4-NOT TRANSCRIPTION COMPLEX SUBUNIT"/>
    <property type="match status" value="1"/>
</dbReference>
<dbReference type="InterPro" id="IPR036397">
    <property type="entry name" value="RNaseH_sf"/>
</dbReference>
<evidence type="ECO:0000259" key="6">
    <source>
        <dbReference type="Pfam" id="PF06916"/>
    </source>
</evidence>
<dbReference type="GO" id="GO:0003677">
    <property type="term" value="F:DNA binding"/>
    <property type="evidence" value="ECO:0007669"/>
    <property type="project" value="UniProtKB-KW"/>
</dbReference>
<dbReference type="EMBL" id="JAAGAX010000006">
    <property type="protein sequence ID" value="KAF2310677.1"/>
    <property type="molecule type" value="Genomic_DNA"/>
</dbReference>
<evidence type="ECO:0000256" key="5">
    <source>
        <dbReference type="ARBA" id="ARBA00023242"/>
    </source>
</evidence>
<dbReference type="GO" id="GO:0004535">
    <property type="term" value="F:poly(A)-specific ribonuclease activity"/>
    <property type="evidence" value="ECO:0007669"/>
    <property type="project" value="InterPro"/>
</dbReference>
<organism evidence="7 8">
    <name type="scientific">Hevea brasiliensis</name>
    <name type="common">Para rubber tree</name>
    <name type="synonym">Siphonia brasiliensis</name>
    <dbReference type="NCBI Taxonomy" id="3981"/>
    <lineage>
        <taxon>Eukaryota</taxon>
        <taxon>Viridiplantae</taxon>
        <taxon>Streptophyta</taxon>
        <taxon>Embryophyta</taxon>
        <taxon>Tracheophyta</taxon>
        <taxon>Spermatophyta</taxon>
        <taxon>Magnoliopsida</taxon>
        <taxon>eudicotyledons</taxon>
        <taxon>Gunneridae</taxon>
        <taxon>Pentapetalae</taxon>
        <taxon>rosids</taxon>
        <taxon>fabids</taxon>
        <taxon>Malpighiales</taxon>
        <taxon>Euphorbiaceae</taxon>
        <taxon>Crotonoideae</taxon>
        <taxon>Micrandreae</taxon>
        <taxon>Hevea</taxon>
    </lineage>
</organism>
<dbReference type="InterPro" id="IPR009688">
    <property type="entry name" value="FAM210A/B-like_dom"/>
</dbReference>
<evidence type="ECO:0000313" key="8">
    <source>
        <dbReference type="Proteomes" id="UP000467840"/>
    </source>
</evidence>
<keyword evidence="2" id="KW-0805">Transcription regulation</keyword>
<dbReference type="GO" id="GO:0030014">
    <property type="term" value="C:CCR4-NOT complex"/>
    <property type="evidence" value="ECO:0007669"/>
    <property type="project" value="InterPro"/>
</dbReference>
<comment type="caution">
    <text evidence="7">The sequence shown here is derived from an EMBL/GenBank/DDBJ whole genome shotgun (WGS) entry which is preliminary data.</text>
</comment>
<feature type="domain" description="DUF1279" evidence="6">
    <location>
        <begin position="418"/>
        <end position="500"/>
    </location>
</feature>
<dbReference type="SUPFAM" id="SSF101936">
    <property type="entry name" value="DNA-binding pseudobarrel domain"/>
    <property type="match status" value="1"/>
</dbReference>
<dbReference type="Gene3D" id="3.30.420.10">
    <property type="entry name" value="Ribonuclease H-like superfamily/Ribonuclease H"/>
    <property type="match status" value="2"/>
</dbReference>
<sequence length="513" mass="57622">MAAINDNNDSFIIEVTNDRLSNWELPSDVLQHLNVILLDTIVLYVGRPQPHQWTIGIKREENGSNNIPLSVAKHNLGIEPKEVDLRCPVRGTNFKVKYVPRLDNEGRLYKGRFEKGWGQFLGYHEMKRGDKVSFQLADTSVDGIVFTTTIIRISWPNFPSFTRLRKFLLPSTHPFDHYKILKSNVDALNLIQVGLTLSDYNGNLPDLGATNRFIWEFNFRDFDVSRDAHARIPSTCLSVRASTLKGTERKVLSLTGFYEIVEGFFGNRVYDVKYMMRFCDGLYGGLDRVATTLKVNRAVGKCHQAGSDSLLTWHAFQKMMDVYFVKDGPEKHAGVFRRGFNNYYIGSIRPPKSSFKRFKTRAIKEKTEETNIPSPSSSSSPEEIAKKYGLEVGLWKIFSSKEGRTEDDGEEKKSKGEQAKELLAKYGGAYLATSITLSLISFSLCYALISAGIDVQALLQKVGISTDETGEKVGTFALAYAAHKAASPIRFPPTVALTPIVASWIGKKVDKEK</sequence>
<dbReference type="InterPro" id="IPR015300">
    <property type="entry name" value="DNA-bd_pseudobarrel_sf"/>
</dbReference>
<comment type="subcellular location">
    <subcellularLocation>
        <location evidence="1">Nucleus</location>
    </subcellularLocation>
</comment>
<keyword evidence="3" id="KW-0238">DNA-binding</keyword>
<dbReference type="AlphaFoldDB" id="A0A6A6MCP2"/>
<keyword evidence="5" id="KW-0539">Nucleus</keyword>
<proteinExistence type="predicted"/>
<evidence type="ECO:0000313" key="7">
    <source>
        <dbReference type="EMBL" id="KAF2310677.1"/>
    </source>
</evidence>
<gene>
    <name evidence="7" type="ORF">GH714_016187</name>
</gene>
<dbReference type="InterPro" id="IPR039637">
    <property type="entry name" value="CNOT7/CNOT8/Pop2"/>
</dbReference>
<reference evidence="7 8" key="1">
    <citation type="journal article" date="2020" name="Mol. Plant">
        <title>The Chromosome-Based Rubber Tree Genome Provides New Insights into Spurge Genome Evolution and Rubber Biosynthesis.</title>
        <authorList>
            <person name="Liu J."/>
            <person name="Shi C."/>
            <person name="Shi C.C."/>
            <person name="Li W."/>
            <person name="Zhang Q.J."/>
            <person name="Zhang Y."/>
            <person name="Li K."/>
            <person name="Lu H.F."/>
            <person name="Shi C."/>
            <person name="Zhu S.T."/>
            <person name="Xiao Z.Y."/>
            <person name="Nan H."/>
            <person name="Yue Y."/>
            <person name="Zhu X.G."/>
            <person name="Wu Y."/>
            <person name="Hong X.N."/>
            <person name="Fan G.Y."/>
            <person name="Tong Y."/>
            <person name="Zhang D."/>
            <person name="Mao C.L."/>
            <person name="Liu Y.L."/>
            <person name="Hao S.J."/>
            <person name="Liu W.Q."/>
            <person name="Lv M.Q."/>
            <person name="Zhang H.B."/>
            <person name="Liu Y."/>
            <person name="Hu-Tang G.R."/>
            <person name="Wang J.P."/>
            <person name="Wang J.H."/>
            <person name="Sun Y.H."/>
            <person name="Ni S.B."/>
            <person name="Chen W.B."/>
            <person name="Zhang X.C."/>
            <person name="Jiao Y.N."/>
            <person name="Eichler E.E."/>
            <person name="Li G.H."/>
            <person name="Liu X."/>
            <person name="Gao L.Z."/>
        </authorList>
    </citation>
    <scope>NUCLEOTIDE SEQUENCE [LARGE SCALE GENOMIC DNA]</scope>
    <source>
        <strain evidence="8">cv. GT1</strain>
        <tissue evidence="7">Leaf</tissue>
    </source>
</reference>
<dbReference type="Proteomes" id="UP000467840">
    <property type="component" value="Chromosome 14"/>
</dbReference>